<dbReference type="GO" id="GO:0006749">
    <property type="term" value="P:glutathione metabolic process"/>
    <property type="evidence" value="ECO:0007669"/>
    <property type="project" value="TreeGrafter"/>
</dbReference>
<dbReference type="InterPro" id="IPR036249">
    <property type="entry name" value="Thioredoxin-like_sf"/>
</dbReference>
<evidence type="ECO:0000256" key="3">
    <source>
        <dbReference type="ARBA" id="ARBA00038317"/>
    </source>
</evidence>
<organism evidence="7 8">
    <name type="scientific">Psylliodes chrysocephalus</name>
    <dbReference type="NCBI Taxonomy" id="3402493"/>
    <lineage>
        <taxon>Eukaryota</taxon>
        <taxon>Metazoa</taxon>
        <taxon>Ecdysozoa</taxon>
        <taxon>Arthropoda</taxon>
        <taxon>Hexapoda</taxon>
        <taxon>Insecta</taxon>
        <taxon>Pterygota</taxon>
        <taxon>Neoptera</taxon>
        <taxon>Endopterygota</taxon>
        <taxon>Coleoptera</taxon>
        <taxon>Polyphaga</taxon>
        <taxon>Cucujiformia</taxon>
        <taxon>Chrysomeloidea</taxon>
        <taxon>Chrysomelidae</taxon>
        <taxon>Galerucinae</taxon>
        <taxon>Alticini</taxon>
        <taxon>Psylliodes</taxon>
    </lineage>
</organism>
<evidence type="ECO:0000256" key="4">
    <source>
        <dbReference type="ARBA" id="ARBA00047960"/>
    </source>
</evidence>
<dbReference type="InterPro" id="IPR010987">
    <property type="entry name" value="Glutathione-S-Trfase_C-like"/>
</dbReference>
<evidence type="ECO:0000256" key="1">
    <source>
        <dbReference type="ARBA" id="ARBA00012452"/>
    </source>
</evidence>
<evidence type="ECO:0000313" key="7">
    <source>
        <dbReference type="EMBL" id="CAH1101307.1"/>
    </source>
</evidence>
<keyword evidence="8" id="KW-1185">Reference proteome</keyword>
<dbReference type="EMBL" id="OV651823">
    <property type="protein sequence ID" value="CAH1101307.1"/>
    <property type="molecule type" value="Genomic_DNA"/>
</dbReference>
<evidence type="ECO:0000259" key="6">
    <source>
        <dbReference type="PROSITE" id="PS50405"/>
    </source>
</evidence>
<name>A0A9P0CD23_9CUCU</name>
<dbReference type="InterPro" id="IPR036282">
    <property type="entry name" value="Glutathione-S-Trfase_C_sf"/>
</dbReference>
<dbReference type="OrthoDB" id="414243at2759"/>
<gene>
    <name evidence="7" type="ORF">PSYICH_LOCUS2439</name>
</gene>
<comment type="similarity">
    <text evidence="3">Belongs to the GST superfamily. Sigma family.</text>
</comment>
<dbReference type="Pfam" id="PF00043">
    <property type="entry name" value="GST_C"/>
    <property type="match status" value="1"/>
</dbReference>
<reference evidence="7" key="1">
    <citation type="submission" date="2022-01" db="EMBL/GenBank/DDBJ databases">
        <authorList>
            <person name="King R."/>
        </authorList>
    </citation>
    <scope>NUCLEOTIDE SEQUENCE</scope>
</reference>
<dbReference type="SUPFAM" id="SSF52833">
    <property type="entry name" value="Thioredoxin-like"/>
    <property type="match status" value="1"/>
</dbReference>
<feature type="domain" description="GST N-terminal" evidence="5">
    <location>
        <begin position="3"/>
        <end position="80"/>
    </location>
</feature>
<dbReference type="Pfam" id="PF13409">
    <property type="entry name" value="GST_N_2"/>
    <property type="match status" value="1"/>
</dbReference>
<evidence type="ECO:0000256" key="2">
    <source>
        <dbReference type="ARBA" id="ARBA00022679"/>
    </source>
</evidence>
<dbReference type="SUPFAM" id="SSF47616">
    <property type="entry name" value="GST C-terminal domain-like"/>
    <property type="match status" value="1"/>
</dbReference>
<evidence type="ECO:0000313" key="8">
    <source>
        <dbReference type="Proteomes" id="UP001153636"/>
    </source>
</evidence>
<dbReference type="CDD" id="cd03039">
    <property type="entry name" value="GST_N_Sigma_like"/>
    <property type="match status" value="1"/>
</dbReference>
<dbReference type="InterPro" id="IPR004045">
    <property type="entry name" value="Glutathione_S-Trfase_N"/>
</dbReference>
<feature type="domain" description="GST C-terminal" evidence="6">
    <location>
        <begin position="82"/>
        <end position="181"/>
    </location>
</feature>
<dbReference type="AlphaFoldDB" id="A0A9P0CD23"/>
<dbReference type="InterPro" id="IPR004046">
    <property type="entry name" value="GST_C"/>
</dbReference>
<comment type="catalytic activity">
    <reaction evidence="4">
        <text>RX + glutathione = an S-substituted glutathione + a halide anion + H(+)</text>
        <dbReference type="Rhea" id="RHEA:16437"/>
        <dbReference type="ChEBI" id="CHEBI:15378"/>
        <dbReference type="ChEBI" id="CHEBI:16042"/>
        <dbReference type="ChEBI" id="CHEBI:17792"/>
        <dbReference type="ChEBI" id="CHEBI:57925"/>
        <dbReference type="ChEBI" id="CHEBI:90779"/>
        <dbReference type="EC" id="2.5.1.18"/>
    </reaction>
</comment>
<dbReference type="PROSITE" id="PS50404">
    <property type="entry name" value="GST_NTER"/>
    <property type="match status" value="1"/>
</dbReference>
<dbReference type="InterPro" id="IPR050213">
    <property type="entry name" value="GST_superfamily"/>
</dbReference>
<dbReference type="GO" id="GO:0004364">
    <property type="term" value="F:glutathione transferase activity"/>
    <property type="evidence" value="ECO:0007669"/>
    <property type="project" value="UniProtKB-EC"/>
</dbReference>
<keyword evidence="2" id="KW-0808">Transferase</keyword>
<dbReference type="PANTHER" id="PTHR11571:SF224">
    <property type="entry name" value="HEMATOPOIETIC PROSTAGLANDIN D SYNTHASE"/>
    <property type="match status" value="1"/>
</dbReference>
<dbReference type="Gene3D" id="1.20.1050.130">
    <property type="match status" value="1"/>
</dbReference>
<dbReference type="InterPro" id="IPR040079">
    <property type="entry name" value="Glutathione_S-Trfase"/>
</dbReference>
<dbReference type="PANTHER" id="PTHR11571">
    <property type="entry name" value="GLUTATHIONE S-TRANSFERASE"/>
    <property type="match status" value="1"/>
</dbReference>
<protein>
    <recommendedName>
        <fullName evidence="1">glutathione transferase</fullName>
        <ecNumber evidence="1">2.5.1.18</ecNumber>
    </recommendedName>
</protein>
<dbReference type="Proteomes" id="UP001153636">
    <property type="component" value="Chromosome 11"/>
</dbReference>
<accession>A0A9P0CD23</accession>
<proteinExistence type="inferred from homology"/>
<dbReference type="SFLD" id="SFLDS00019">
    <property type="entry name" value="Glutathione_Transferase_(cytos"/>
    <property type="match status" value="1"/>
</dbReference>
<dbReference type="PROSITE" id="PS50405">
    <property type="entry name" value="GST_CTER"/>
    <property type="match status" value="1"/>
</dbReference>
<sequence length="181" mass="21025">MAPSYKVIHFNFNGRGEPIRMLLTWGGIPFEDNRIEWVDWPKIKPTTPLGQLPVLEIDGKGYTQTLPLCRYLGRLLKLDGKDMLEDLAIDSAVEMTWDMLRTAYKRMMEPSEERKNQLLDKLHGQMTVLLEKLEENTKKNGYIAINRITWADLVFLCGYEDLENLLFGENPFAKYPNLSEK</sequence>
<evidence type="ECO:0000259" key="5">
    <source>
        <dbReference type="PROSITE" id="PS50404"/>
    </source>
</evidence>
<dbReference type="EC" id="2.5.1.18" evidence="1"/>